<keyword evidence="1" id="KW-1133">Transmembrane helix</keyword>
<evidence type="ECO:0000313" key="3">
    <source>
        <dbReference type="Proteomes" id="UP000095746"/>
    </source>
</evidence>
<keyword evidence="1" id="KW-0812">Transmembrane</keyword>
<dbReference type="EMBL" id="CYZT01000116">
    <property type="protein sequence ID" value="CUO56625.1"/>
    <property type="molecule type" value="Genomic_DNA"/>
</dbReference>
<reference evidence="2 3" key="1">
    <citation type="submission" date="2015-09" db="EMBL/GenBank/DDBJ databases">
        <authorList>
            <consortium name="Pathogen Informatics"/>
        </authorList>
    </citation>
    <scope>NUCLEOTIDE SEQUENCE [LARGE SCALE GENOMIC DNA]</scope>
    <source>
        <strain evidence="2 3">2789STDY5608854</strain>
    </source>
</reference>
<protein>
    <submittedName>
        <fullName evidence="2">Uncharacterized protein</fullName>
    </submittedName>
</protein>
<sequence length="155" mass="17219">MVSSAWMSPEVVMFRMMSQSGWLARSSSTVLRNFSLSMVPCPSSSRMCRWAMAAPAFQQAYTSSEISSGVMGTLGLLALVGQAPVVATVMIVLFFSSLMEFRSFLHLVWTSRKAAGIAHAALRYGWNSIRLHYLLRLNSLRMYSRPLSPWPDSSA</sequence>
<organism evidence="2 3">
    <name type="scientific">Flavonifractor plautii</name>
    <name type="common">Fusobacterium plautii</name>
    <dbReference type="NCBI Taxonomy" id="292800"/>
    <lineage>
        <taxon>Bacteria</taxon>
        <taxon>Bacillati</taxon>
        <taxon>Bacillota</taxon>
        <taxon>Clostridia</taxon>
        <taxon>Eubacteriales</taxon>
        <taxon>Oscillospiraceae</taxon>
        <taxon>Flavonifractor</taxon>
    </lineage>
</organism>
<dbReference type="Proteomes" id="UP000095746">
    <property type="component" value="Unassembled WGS sequence"/>
</dbReference>
<dbReference type="AlphaFoldDB" id="A0A174G841"/>
<gene>
    <name evidence="2" type="ORF">ERS852411_01761</name>
</gene>
<keyword evidence="1" id="KW-0472">Membrane</keyword>
<feature type="transmembrane region" description="Helical" evidence="1">
    <location>
        <begin position="69"/>
        <end position="95"/>
    </location>
</feature>
<name>A0A174G841_FLAPL</name>
<evidence type="ECO:0000313" key="2">
    <source>
        <dbReference type="EMBL" id="CUO56625.1"/>
    </source>
</evidence>
<evidence type="ECO:0000256" key="1">
    <source>
        <dbReference type="SAM" id="Phobius"/>
    </source>
</evidence>
<accession>A0A174G841</accession>
<proteinExistence type="predicted"/>